<reference evidence="1 2" key="1">
    <citation type="journal article" date="2017" name="Biotechnol. Biofuels">
        <title>Differential beta-glucosidase expression as a function of carbon source availability in Talaromyces amestolkiae: a genomic and proteomic approach.</title>
        <authorList>
            <person name="de Eugenio L.I."/>
            <person name="Mendez-Liter J.A."/>
            <person name="Nieto-Dominguez M."/>
            <person name="Alonso L."/>
            <person name="Gil-Munoz J."/>
            <person name="Barriuso J."/>
            <person name="Prieto A."/>
            <person name="Martinez M.J."/>
        </authorList>
    </citation>
    <scope>NUCLEOTIDE SEQUENCE [LARGE SCALE GENOMIC DNA]</scope>
    <source>
        <strain evidence="1 2">CIB</strain>
    </source>
</reference>
<comment type="caution">
    <text evidence="1">The sequence shown here is derived from an EMBL/GenBank/DDBJ whole genome shotgun (WGS) entry which is preliminary data.</text>
</comment>
<dbReference type="RefSeq" id="XP_040736194.1">
    <property type="nucleotide sequence ID" value="XM_040880414.1"/>
</dbReference>
<protein>
    <submittedName>
        <fullName evidence="1">Uncharacterized protein</fullName>
    </submittedName>
</protein>
<dbReference type="AlphaFoldDB" id="A0A364L7B4"/>
<dbReference type="OrthoDB" id="5405126at2759"/>
<proteinExistence type="predicted"/>
<sequence length="357" mass="40454">MAHNAIGKKLFRSGSGLQQTINPLVQRRCQSTKAVPSFTPSSSPALDQKLNRIRTELFVPMYFAEHQKRLVFRDRYRERLNQEQVKITIGNEEFTLKPAHRQSLPSKREVISAVEDMRSSQDWKNFVPLLIGSLHAKYKFKPDHAEKWVRLAGKSDNLPFILEAAKQSGKTGFSFADRTVASRFASELHAKAKKAGFTGDALSASLRYAEQAALLMERPEHTNNDISQDAKRQPFFIGLLTELSAARAIDQVEGDDVDGKVLSYTQKLLGTWELAQLDRQTESWYETDRLLQEIALIYSGLKMAKQVKSVAQDKDLVKTIDQRLRQLRTVAERAVETAPESRKESPTLGLREIQSIL</sequence>
<dbReference type="Proteomes" id="UP000249363">
    <property type="component" value="Unassembled WGS sequence"/>
</dbReference>
<evidence type="ECO:0000313" key="1">
    <source>
        <dbReference type="EMBL" id="RAO71679.1"/>
    </source>
</evidence>
<gene>
    <name evidence="1" type="ORF">BHQ10_007691</name>
</gene>
<accession>A0A364L7B4</accession>
<dbReference type="STRING" id="1196081.A0A364L7B4"/>
<dbReference type="EMBL" id="MIKG01000016">
    <property type="protein sequence ID" value="RAO71679.1"/>
    <property type="molecule type" value="Genomic_DNA"/>
</dbReference>
<organism evidence="1 2">
    <name type="scientific">Talaromyces amestolkiae</name>
    <dbReference type="NCBI Taxonomy" id="1196081"/>
    <lineage>
        <taxon>Eukaryota</taxon>
        <taxon>Fungi</taxon>
        <taxon>Dikarya</taxon>
        <taxon>Ascomycota</taxon>
        <taxon>Pezizomycotina</taxon>
        <taxon>Eurotiomycetes</taxon>
        <taxon>Eurotiomycetidae</taxon>
        <taxon>Eurotiales</taxon>
        <taxon>Trichocomaceae</taxon>
        <taxon>Talaromyces</taxon>
        <taxon>Talaromyces sect. Talaromyces</taxon>
    </lineage>
</organism>
<evidence type="ECO:0000313" key="2">
    <source>
        <dbReference type="Proteomes" id="UP000249363"/>
    </source>
</evidence>
<dbReference type="GeneID" id="63796906"/>
<keyword evidence="2" id="KW-1185">Reference proteome</keyword>
<name>A0A364L7B4_TALAM</name>